<protein>
    <submittedName>
        <fullName evidence="1">Uncharacterized protein</fullName>
    </submittedName>
</protein>
<evidence type="ECO:0000313" key="2">
    <source>
        <dbReference type="Proteomes" id="UP000018296"/>
    </source>
</evidence>
<name>V6IVQ9_9BACL</name>
<keyword evidence="2" id="KW-1185">Reference proteome</keyword>
<gene>
    <name evidence="1" type="ORF">P343_12710</name>
</gene>
<accession>V6IVQ9</accession>
<proteinExistence type="predicted"/>
<sequence length="79" mass="9455">MDNLKTMSRAELFQCTVNAIKRSQEADTADQGKRECNECRYEWIARDGHLKGYYDAMMEARRDKEWKSINLRRLNNSRH</sequence>
<dbReference type="Proteomes" id="UP000018296">
    <property type="component" value="Unassembled WGS sequence"/>
</dbReference>
<dbReference type="EMBL" id="AWTC01000013">
    <property type="protein sequence ID" value="EST11267.1"/>
    <property type="molecule type" value="Genomic_DNA"/>
</dbReference>
<dbReference type="STRING" id="1395513.P343_12710"/>
<dbReference type="RefSeq" id="WP_023510782.1">
    <property type="nucleotide sequence ID" value="NZ_AWTC01000013.1"/>
</dbReference>
<comment type="caution">
    <text evidence="1">The sequence shown here is derived from an EMBL/GenBank/DDBJ whole genome shotgun (WGS) entry which is preliminary data.</text>
</comment>
<reference evidence="1 2" key="1">
    <citation type="journal article" date="2013" name="Genome Announc.">
        <title>Genome Sequence of Sporolactobacillus laevolacticus DSM442, an Efficient Polymer-Grade D-Lactate Producer from Agricultural Waste Cottonseed as a Nitrogen Source.</title>
        <authorList>
            <person name="Wang H."/>
            <person name="Wang L."/>
            <person name="Ju J."/>
            <person name="Yu B."/>
            <person name="Ma Y."/>
        </authorList>
    </citation>
    <scope>NUCLEOTIDE SEQUENCE [LARGE SCALE GENOMIC DNA]</scope>
    <source>
        <strain evidence="1 2">DSM 442</strain>
    </source>
</reference>
<dbReference type="AlphaFoldDB" id="V6IVQ9"/>
<organism evidence="1 2">
    <name type="scientific">Sporolactobacillus laevolacticus DSM 442</name>
    <dbReference type="NCBI Taxonomy" id="1395513"/>
    <lineage>
        <taxon>Bacteria</taxon>
        <taxon>Bacillati</taxon>
        <taxon>Bacillota</taxon>
        <taxon>Bacilli</taxon>
        <taxon>Bacillales</taxon>
        <taxon>Sporolactobacillaceae</taxon>
        <taxon>Sporolactobacillus</taxon>
    </lineage>
</organism>
<evidence type="ECO:0000313" key="1">
    <source>
        <dbReference type="EMBL" id="EST11267.1"/>
    </source>
</evidence>
<dbReference type="PATRIC" id="fig|1395513.3.peg.2580"/>